<protein>
    <submittedName>
        <fullName evidence="1">Uncharacterized protein</fullName>
    </submittedName>
</protein>
<gene>
    <name evidence="1" type="ORF">CGXH109_LOCUS20781</name>
</gene>
<dbReference type="Proteomes" id="UP001152533">
    <property type="component" value="Unassembled WGS sequence"/>
</dbReference>
<sequence length="74" mass="8050">MASKKYCLGFLTILETDEPALVSIEGHQTSGGQVAVWPESKGLPIITTGEKIDTTLILQQKHVTLHIRSPTTYG</sequence>
<evidence type="ECO:0000313" key="1">
    <source>
        <dbReference type="EMBL" id="CAI0642997.1"/>
    </source>
</evidence>
<accession>A0A9W4RLD5</accession>
<dbReference type="AlphaFoldDB" id="A0A9W4RLD5"/>
<comment type="caution">
    <text evidence="1">The sequence shown here is derived from an EMBL/GenBank/DDBJ whole genome shotgun (WGS) entry which is preliminary data.</text>
</comment>
<dbReference type="EMBL" id="CAMGZC010000084">
    <property type="protein sequence ID" value="CAI0642997.1"/>
    <property type="molecule type" value="Genomic_DNA"/>
</dbReference>
<proteinExistence type="predicted"/>
<evidence type="ECO:0000313" key="2">
    <source>
        <dbReference type="Proteomes" id="UP001152533"/>
    </source>
</evidence>
<organism evidence="1 2">
    <name type="scientific">Colletotrichum noveboracense</name>
    <dbReference type="NCBI Taxonomy" id="2664923"/>
    <lineage>
        <taxon>Eukaryota</taxon>
        <taxon>Fungi</taxon>
        <taxon>Dikarya</taxon>
        <taxon>Ascomycota</taxon>
        <taxon>Pezizomycotina</taxon>
        <taxon>Sordariomycetes</taxon>
        <taxon>Hypocreomycetidae</taxon>
        <taxon>Glomerellales</taxon>
        <taxon>Glomerellaceae</taxon>
        <taxon>Colletotrichum</taxon>
        <taxon>Colletotrichum gloeosporioides species complex</taxon>
    </lineage>
</organism>
<reference evidence="1" key="1">
    <citation type="submission" date="2022-08" db="EMBL/GenBank/DDBJ databases">
        <authorList>
            <person name="Giroux E."/>
            <person name="Giroux E."/>
        </authorList>
    </citation>
    <scope>NUCLEOTIDE SEQUENCE</scope>
    <source>
        <strain evidence="1">H1091258</strain>
    </source>
</reference>
<name>A0A9W4RLD5_9PEZI</name>
<keyword evidence="2" id="KW-1185">Reference proteome</keyword>